<dbReference type="GO" id="GO:0036243">
    <property type="term" value="F:succinate-semialdehyde dehydrogenase (NADP+) activity"/>
    <property type="evidence" value="ECO:0007669"/>
    <property type="project" value="UniProtKB-EC"/>
</dbReference>
<keyword evidence="10" id="KW-1185">Reference proteome</keyword>
<dbReference type="PROSITE" id="PS00687">
    <property type="entry name" value="ALDEHYDE_DEHYDR_GLU"/>
    <property type="match status" value="1"/>
</dbReference>
<dbReference type="Gene3D" id="3.40.605.10">
    <property type="entry name" value="Aldehyde Dehydrogenase, Chain A, domain 1"/>
    <property type="match status" value="1"/>
</dbReference>
<evidence type="ECO:0000256" key="3">
    <source>
        <dbReference type="ARBA" id="ARBA00039122"/>
    </source>
</evidence>
<organism evidence="9 10">
    <name type="scientific">Mycobacterium decipiens</name>
    <dbReference type="NCBI Taxonomy" id="1430326"/>
    <lineage>
        <taxon>Bacteria</taxon>
        <taxon>Bacillati</taxon>
        <taxon>Actinomycetota</taxon>
        <taxon>Actinomycetes</taxon>
        <taxon>Mycobacteriales</taxon>
        <taxon>Mycobacteriaceae</taxon>
        <taxon>Mycobacterium</taxon>
    </lineage>
</organism>
<dbReference type="EC" id="1.2.1.79" evidence="3"/>
<dbReference type="OrthoDB" id="6882680at2"/>
<accession>A0A1X2LZR7</accession>
<dbReference type="Gene3D" id="3.40.309.10">
    <property type="entry name" value="Aldehyde Dehydrogenase, Chain A, domain 2"/>
    <property type="match status" value="1"/>
</dbReference>
<evidence type="ECO:0000256" key="1">
    <source>
        <dbReference type="ARBA" id="ARBA00009986"/>
    </source>
</evidence>
<evidence type="ECO:0000256" key="6">
    <source>
        <dbReference type="PROSITE-ProRule" id="PRU10007"/>
    </source>
</evidence>
<gene>
    <name evidence="9" type="ORF">B8W66_00065</name>
</gene>
<evidence type="ECO:0000256" key="2">
    <source>
        <dbReference type="ARBA" id="ARBA00023002"/>
    </source>
</evidence>
<comment type="caution">
    <text evidence="9">The sequence shown here is derived from an EMBL/GenBank/DDBJ whole genome shotgun (WGS) entry which is preliminary data.</text>
</comment>
<dbReference type="InterPro" id="IPR016161">
    <property type="entry name" value="Ald_DH/histidinol_DH"/>
</dbReference>
<dbReference type="RefSeq" id="WP_085323006.1">
    <property type="nucleotide sequence ID" value="NZ_NCXP01000001.1"/>
</dbReference>
<evidence type="ECO:0000256" key="4">
    <source>
        <dbReference type="ARBA" id="ARBA00039663"/>
    </source>
</evidence>
<dbReference type="FunFam" id="3.40.605.10:FF:000007">
    <property type="entry name" value="NAD/NADP-dependent betaine aldehyde dehydrogenase"/>
    <property type="match status" value="1"/>
</dbReference>
<dbReference type="NCBIfam" id="NF010000">
    <property type="entry name" value="PRK13473.1"/>
    <property type="match status" value="1"/>
</dbReference>
<evidence type="ECO:0000256" key="5">
    <source>
        <dbReference type="ARBA" id="ARBA00048559"/>
    </source>
</evidence>
<keyword evidence="2 7" id="KW-0560">Oxidoreductase</keyword>
<name>A0A1X2LZR7_9MYCO</name>
<dbReference type="PROSITE" id="PS00070">
    <property type="entry name" value="ALDEHYDE_DEHYDR_CYS"/>
    <property type="match status" value="1"/>
</dbReference>
<protein>
    <recommendedName>
        <fullName evidence="4">Putative succinate-semialdehyde dehydrogenase [NADP(+)] 2</fullName>
        <ecNumber evidence="3">1.2.1.79</ecNumber>
    </recommendedName>
</protein>
<proteinExistence type="inferred from homology"/>
<evidence type="ECO:0000259" key="8">
    <source>
        <dbReference type="Pfam" id="PF00171"/>
    </source>
</evidence>
<comment type="catalytic activity">
    <reaction evidence="5">
        <text>succinate semialdehyde + NADP(+) + H2O = succinate + NADPH + 2 H(+)</text>
        <dbReference type="Rhea" id="RHEA:13213"/>
        <dbReference type="ChEBI" id="CHEBI:15377"/>
        <dbReference type="ChEBI" id="CHEBI:15378"/>
        <dbReference type="ChEBI" id="CHEBI:30031"/>
        <dbReference type="ChEBI" id="CHEBI:57706"/>
        <dbReference type="ChEBI" id="CHEBI:57783"/>
        <dbReference type="ChEBI" id="CHEBI:58349"/>
        <dbReference type="EC" id="1.2.1.79"/>
    </reaction>
</comment>
<dbReference type="InterPro" id="IPR029510">
    <property type="entry name" value="Ald_DH_CS_GLU"/>
</dbReference>
<dbReference type="Proteomes" id="UP000193247">
    <property type="component" value="Unassembled WGS sequence"/>
</dbReference>
<dbReference type="FunFam" id="3.40.309.10:FF:000009">
    <property type="entry name" value="Aldehyde dehydrogenase A"/>
    <property type="match status" value="1"/>
</dbReference>
<evidence type="ECO:0000313" key="10">
    <source>
        <dbReference type="Proteomes" id="UP000193247"/>
    </source>
</evidence>
<comment type="similarity">
    <text evidence="1 7">Belongs to the aldehyde dehydrogenase family.</text>
</comment>
<dbReference type="PANTHER" id="PTHR11699">
    <property type="entry name" value="ALDEHYDE DEHYDROGENASE-RELATED"/>
    <property type="match status" value="1"/>
</dbReference>
<reference evidence="9 10" key="1">
    <citation type="submission" date="2017-04" db="EMBL/GenBank/DDBJ databases">
        <title>The new phylogeny of genus Mycobacterium.</title>
        <authorList>
            <person name="Tortoli E."/>
            <person name="Trovato A."/>
            <person name="Cirillo D.M."/>
        </authorList>
    </citation>
    <scope>NUCLEOTIDE SEQUENCE [LARGE SCALE GENOMIC DNA]</scope>
    <source>
        <strain evidence="9 10">TBL 1200985</strain>
    </source>
</reference>
<dbReference type="AlphaFoldDB" id="A0A1X2LZR7"/>
<dbReference type="EMBL" id="NCXP01000001">
    <property type="protein sequence ID" value="OSC42858.1"/>
    <property type="molecule type" value="Genomic_DNA"/>
</dbReference>
<evidence type="ECO:0000256" key="7">
    <source>
        <dbReference type="RuleBase" id="RU003345"/>
    </source>
</evidence>
<dbReference type="InterPro" id="IPR015590">
    <property type="entry name" value="Aldehyde_DH_dom"/>
</dbReference>
<feature type="active site" evidence="6">
    <location>
        <position position="252"/>
    </location>
</feature>
<dbReference type="Pfam" id="PF00171">
    <property type="entry name" value="Aldedh"/>
    <property type="match status" value="1"/>
</dbReference>
<dbReference type="STRING" id="1430326.B8W66_00065"/>
<dbReference type="InterPro" id="IPR016160">
    <property type="entry name" value="Ald_DH_CS_CYS"/>
</dbReference>
<sequence length="496" mass="51927">MTATVSVTGSWINGAAQVTVGHQHAVVNPANQEVVAEVASATPADVDRAVAAARSALPQWAGATPAERSTVLARLADLTEQHASELVTEEVSQTGKPVRLAQEFDVPGSVDNIRFFAGAARRLPGQATAEYSADHTSSIRREAIGVVATITPWNYPLQMAVWKVLPALAAGCSVVIKPSELTPLTTLTLARLATEAGLPDGVLNVVTGLGAEVGHALAAHPGVDLVTFTGSTAVGRKVMAAAATHGHRTQLELGGKAPFVVFDDADLDAAVHGAVAGALINSGQDCTAATRAIVARELYDDFVSGVAEVMSTVALGDPTDPATDLGPLVSLAHRDKVAGIVARAPGEGARLVIGGKVPDSAGAFYPPTLLADVDERSQAYRDEIFGPVLTVRPHTGDDDALRQANDTDYGLAASAWTRDVYRAQRASREISAGCVWINDHIPIISEMPHGGVGASGFGKDMSDYSFEEYLTIKHVMSDITAVARKPWHRTVFAHRT</sequence>
<evidence type="ECO:0000313" key="9">
    <source>
        <dbReference type="EMBL" id="OSC42858.1"/>
    </source>
</evidence>
<feature type="domain" description="Aldehyde dehydrogenase" evidence="8">
    <location>
        <begin position="23"/>
        <end position="475"/>
    </location>
</feature>
<dbReference type="InterPro" id="IPR016162">
    <property type="entry name" value="Ald_DH_N"/>
</dbReference>
<dbReference type="SUPFAM" id="SSF53720">
    <property type="entry name" value="ALDH-like"/>
    <property type="match status" value="1"/>
</dbReference>
<dbReference type="InterPro" id="IPR016163">
    <property type="entry name" value="Ald_DH_C"/>
</dbReference>